<organism evidence="2 3">
    <name type="scientific">Fusarium napiforme</name>
    <dbReference type="NCBI Taxonomy" id="42672"/>
    <lineage>
        <taxon>Eukaryota</taxon>
        <taxon>Fungi</taxon>
        <taxon>Dikarya</taxon>
        <taxon>Ascomycota</taxon>
        <taxon>Pezizomycotina</taxon>
        <taxon>Sordariomycetes</taxon>
        <taxon>Hypocreomycetidae</taxon>
        <taxon>Hypocreales</taxon>
        <taxon>Nectriaceae</taxon>
        <taxon>Fusarium</taxon>
        <taxon>Fusarium fujikuroi species complex</taxon>
    </lineage>
</organism>
<proteinExistence type="predicted"/>
<reference evidence="2 3" key="1">
    <citation type="submission" date="2020-05" db="EMBL/GenBank/DDBJ databases">
        <title>Identification and distribution of gene clusters putatively required for synthesis of sphingolipid metabolism inhibitors in phylogenetically diverse species of the filamentous fungus Fusarium.</title>
        <authorList>
            <person name="Kim H.-S."/>
            <person name="Busman M."/>
            <person name="Brown D.W."/>
            <person name="Divon H."/>
            <person name="Uhlig S."/>
            <person name="Proctor R.H."/>
        </authorList>
    </citation>
    <scope>NUCLEOTIDE SEQUENCE [LARGE SCALE GENOMIC DNA]</scope>
    <source>
        <strain evidence="2 3">NRRL 25196</strain>
    </source>
</reference>
<evidence type="ECO:0000256" key="1">
    <source>
        <dbReference type="SAM" id="MobiDB-lite"/>
    </source>
</evidence>
<feature type="compositionally biased region" description="Basic residues" evidence="1">
    <location>
        <begin position="42"/>
        <end position="55"/>
    </location>
</feature>
<evidence type="ECO:0000313" key="3">
    <source>
        <dbReference type="Proteomes" id="UP000574317"/>
    </source>
</evidence>
<gene>
    <name evidence="2" type="ORF">FNAPI_12675</name>
</gene>
<evidence type="ECO:0000313" key="2">
    <source>
        <dbReference type="EMBL" id="KAF5533427.1"/>
    </source>
</evidence>
<feature type="region of interest" description="Disordered" evidence="1">
    <location>
        <begin position="1"/>
        <end position="98"/>
    </location>
</feature>
<dbReference type="AlphaFoldDB" id="A0A8H5ICD0"/>
<dbReference type="EMBL" id="JAAOAO010000680">
    <property type="protein sequence ID" value="KAF5533427.1"/>
    <property type="molecule type" value="Genomic_DNA"/>
</dbReference>
<comment type="caution">
    <text evidence="2">The sequence shown here is derived from an EMBL/GenBank/DDBJ whole genome shotgun (WGS) entry which is preliminary data.</text>
</comment>
<accession>A0A8H5ICD0</accession>
<feature type="compositionally biased region" description="Polar residues" evidence="1">
    <location>
        <begin position="1"/>
        <end position="17"/>
    </location>
</feature>
<name>A0A8H5ICD0_9HYPO</name>
<sequence>MDTTSDAASVLSGSTVFSKEAQDHVSPTKADADMSTNEAAKQHQHQQRKSMRQRVRNVVADLGRPPTARDDAKSGNVTQKHVDVGPAAGTVLMGSATV</sequence>
<keyword evidence="3" id="KW-1185">Reference proteome</keyword>
<dbReference type="Proteomes" id="UP000574317">
    <property type="component" value="Unassembled WGS sequence"/>
</dbReference>
<protein>
    <submittedName>
        <fullName evidence="2">Uncharacterized protein</fullName>
    </submittedName>
</protein>